<dbReference type="InterPro" id="IPR011006">
    <property type="entry name" value="CheY-like_superfamily"/>
</dbReference>
<feature type="DNA-binding region" description="OmpR/PhoB-type" evidence="7">
    <location>
        <begin position="149"/>
        <end position="244"/>
    </location>
</feature>
<keyword evidence="3" id="KW-0805">Transcription regulation</keyword>
<dbReference type="GO" id="GO:0005829">
    <property type="term" value="C:cytosol"/>
    <property type="evidence" value="ECO:0007669"/>
    <property type="project" value="TreeGrafter"/>
</dbReference>
<dbReference type="PROSITE" id="PS51755">
    <property type="entry name" value="OMPR_PHOB"/>
    <property type="match status" value="1"/>
</dbReference>
<keyword evidence="2" id="KW-0902">Two-component regulatory system</keyword>
<dbReference type="GO" id="GO:0032993">
    <property type="term" value="C:protein-DNA complex"/>
    <property type="evidence" value="ECO:0007669"/>
    <property type="project" value="TreeGrafter"/>
</dbReference>
<reference evidence="10 11" key="1">
    <citation type="submission" date="2020-05" db="EMBL/GenBank/DDBJ databases">
        <title>Sulfurimonas marisnigri, sp. nov., and Sulfurimonas baltica, sp. nov., manganese oxide reducing chemolithoautotrophs of the class Epsilonproteobacteria isolated from the pelagic redoxclines of the Black and Baltic Seas and emended description of the genus Sulfurimonas.</title>
        <authorList>
            <person name="Henkel J.V."/>
            <person name="Laudan C."/>
            <person name="Werner J."/>
            <person name="Neu T."/>
            <person name="Plewe S."/>
            <person name="Sproer C."/>
            <person name="Bunk B."/>
            <person name="Schulz-Vogt H.N."/>
        </authorList>
    </citation>
    <scope>NUCLEOTIDE SEQUENCE [LARGE SCALE GENOMIC DNA]</scope>
    <source>
        <strain evidence="10 11">GD2</strain>
    </source>
</reference>
<evidence type="ECO:0000313" key="11">
    <source>
        <dbReference type="Proteomes" id="UP000593994"/>
    </source>
</evidence>
<dbReference type="CDD" id="cd00383">
    <property type="entry name" value="trans_reg_C"/>
    <property type="match status" value="1"/>
</dbReference>
<evidence type="ECO:0000259" key="8">
    <source>
        <dbReference type="PROSITE" id="PS50110"/>
    </source>
</evidence>
<proteinExistence type="predicted"/>
<dbReference type="RefSeq" id="WP_194368227.1">
    <property type="nucleotide sequence ID" value="NZ_CP054492.1"/>
</dbReference>
<dbReference type="GO" id="GO:0000976">
    <property type="term" value="F:transcription cis-regulatory region binding"/>
    <property type="evidence" value="ECO:0007669"/>
    <property type="project" value="TreeGrafter"/>
</dbReference>
<evidence type="ECO:0000256" key="2">
    <source>
        <dbReference type="ARBA" id="ARBA00023012"/>
    </source>
</evidence>
<dbReference type="InterPro" id="IPR001867">
    <property type="entry name" value="OmpR/PhoB-type_DNA-bd"/>
</dbReference>
<keyword evidence="5" id="KW-0804">Transcription</keyword>
<dbReference type="Gene3D" id="1.10.10.10">
    <property type="entry name" value="Winged helix-like DNA-binding domain superfamily/Winged helix DNA-binding domain"/>
    <property type="match status" value="1"/>
</dbReference>
<dbReference type="PANTHER" id="PTHR48111">
    <property type="entry name" value="REGULATOR OF RPOS"/>
    <property type="match status" value="1"/>
</dbReference>
<sequence length="248" mass="28636">MLNSKELLVYTRELSILFVEDIEDLRANTSEILKNFFKRVDTAVNGEDALKKYKDYHNENSTYYDIILSDIQMPRLNGVELVANIYNINSNQKVIILSAYDDSKYLLPLINLGIEQFIKKPIDYQNLLQALLNASKNVKLSNKKDKDEFSIIKLNDSFTFNKESNLILNNGTAIPITKYEIIFLQILIQNIGKIYSNEDITAHYCSLNECLDTTNIRKLVSKLRKKLPDNCIESIYGIGYRLTPYLDI</sequence>
<keyword evidence="1 6" id="KW-0597">Phosphoprotein</keyword>
<dbReference type="AlphaFoldDB" id="A0A7S7LTJ9"/>
<dbReference type="SMART" id="SM00862">
    <property type="entry name" value="Trans_reg_C"/>
    <property type="match status" value="1"/>
</dbReference>
<organism evidence="10 11">
    <name type="scientific">Candidatus Sulfurimonas baltica</name>
    <dbReference type="NCBI Taxonomy" id="2740404"/>
    <lineage>
        <taxon>Bacteria</taxon>
        <taxon>Pseudomonadati</taxon>
        <taxon>Campylobacterota</taxon>
        <taxon>Epsilonproteobacteria</taxon>
        <taxon>Campylobacterales</taxon>
        <taxon>Sulfurimonadaceae</taxon>
        <taxon>Sulfurimonas</taxon>
    </lineage>
</organism>
<dbReference type="InterPro" id="IPR036388">
    <property type="entry name" value="WH-like_DNA-bd_sf"/>
</dbReference>
<evidence type="ECO:0000256" key="3">
    <source>
        <dbReference type="ARBA" id="ARBA00023015"/>
    </source>
</evidence>
<feature type="modified residue" description="4-aspartylphosphate" evidence="6">
    <location>
        <position position="70"/>
    </location>
</feature>
<dbReference type="InterPro" id="IPR039420">
    <property type="entry name" value="WalR-like"/>
</dbReference>
<evidence type="ECO:0000313" key="10">
    <source>
        <dbReference type="EMBL" id="QOY51113.1"/>
    </source>
</evidence>
<evidence type="ECO:0000256" key="7">
    <source>
        <dbReference type="PROSITE-ProRule" id="PRU01091"/>
    </source>
</evidence>
<dbReference type="Pfam" id="PF00072">
    <property type="entry name" value="Response_reg"/>
    <property type="match status" value="1"/>
</dbReference>
<dbReference type="KEGG" id="sbal:HUE88_08150"/>
<evidence type="ECO:0000256" key="6">
    <source>
        <dbReference type="PROSITE-ProRule" id="PRU00169"/>
    </source>
</evidence>
<keyword evidence="4 7" id="KW-0238">DNA-binding</keyword>
<dbReference type="SUPFAM" id="SSF52172">
    <property type="entry name" value="CheY-like"/>
    <property type="match status" value="1"/>
</dbReference>
<dbReference type="InterPro" id="IPR001789">
    <property type="entry name" value="Sig_transdc_resp-reg_receiver"/>
</dbReference>
<dbReference type="EMBL" id="CP054492">
    <property type="protein sequence ID" value="QOY51113.1"/>
    <property type="molecule type" value="Genomic_DNA"/>
</dbReference>
<protein>
    <submittedName>
        <fullName evidence="10">Response regulator transcription factor</fullName>
    </submittedName>
</protein>
<dbReference type="Gene3D" id="3.40.50.2300">
    <property type="match status" value="1"/>
</dbReference>
<dbReference type="SMART" id="SM00448">
    <property type="entry name" value="REC"/>
    <property type="match status" value="1"/>
</dbReference>
<dbReference type="Pfam" id="PF00486">
    <property type="entry name" value="Trans_reg_C"/>
    <property type="match status" value="1"/>
</dbReference>
<name>A0A7S7LTJ9_9BACT</name>
<dbReference type="PROSITE" id="PS50110">
    <property type="entry name" value="RESPONSE_REGULATORY"/>
    <property type="match status" value="1"/>
</dbReference>
<accession>A0A7S7LTJ9</accession>
<evidence type="ECO:0000256" key="4">
    <source>
        <dbReference type="ARBA" id="ARBA00023125"/>
    </source>
</evidence>
<dbReference type="Proteomes" id="UP000593994">
    <property type="component" value="Chromosome"/>
</dbReference>
<feature type="domain" description="OmpR/PhoB-type" evidence="9">
    <location>
        <begin position="149"/>
        <end position="244"/>
    </location>
</feature>
<evidence type="ECO:0000256" key="5">
    <source>
        <dbReference type="ARBA" id="ARBA00023163"/>
    </source>
</evidence>
<dbReference type="GO" id="GO:0000156">
    <property type="term" value="F:phosphorelay response regulator activity"/>
    <property type="evidence" value="ECO:0007669"/>
    <property type="project" value="TreeGrafter"/>
</dbReference>
<feature type="domain" description="Response regulatory" evidence="8">
    <location>
        <begin position="15"/>
        <end position="135"/>
    </location>
</feature>
<keyword evidence="11" id="KW-1185">Reference proteome</keyword>
<dbReference type="GO" id="GO:0006355">
    <property type="term" value="P:regulation of DNA-templated transcription"/>
    <property type="evidence" value="ECO:0007669"/>
    <property type="project" value="InterPro"/>
</dbReference>
<dbReference type="PANTHER" id="PTHR48111:SF1">
    <property type="entry name" value="TWO-COMPONENT RESPONSE REGULATOR ORR33"/>
    <property type="match status" value="1"/>
</dbReference>
<evidence type="ECO:0000256" key="1">
    <source>
        <dbReference type="ARBA" id="ARBA00022553"/>
    </source>
</evidence>
<gene>
    <name evidence="10" type="ORF">HUE88_08150</name>
</gene>
<evidence type="ECO:0000259" key="9">
    <source>
        <dbReference type="PROSITE" id="PS51755"/>
    </source>
</evidence>